<feature type="compositionally biased region" description="Basic and acidic residues" evidence="1">
    <location>
        <begin position="90"/>
        <end position="100"/>
    </location>
</feature>
<name>A0A5D3B776_9TREE</name>
<feature type="region of interest" description="Disordered" evidence="1">
    <location>
        <begin position="327"/>
        <end position="346"/>
    </location>
</feature>
<feature type="compositionally biased region" description="Low complexity" evidence="1">
    <location>
        <begin position="30"/>
        <end position="51"/>
    </location>
</feature>
<evidence type="ECO:0000256" key="1">
    <source>
        <dbReference type="SAM" id="MobiDB-lite"/>
    </source>
</evidence>
<feature type="region of interest" description="Disordered" evidence="1">
    <location>
        <begin position="359"/>
        <end position="384"/>
    </location>
</feature>
<dbReference type="Proteomes" id="UP000322245">
    <property type="component" value="Unassembled WGS sequence"/>
</dbReference>
<dbReference type="EMBL" id="NIDF01000006">
    <property type="protein sequence ID" value="TYJ58166.1"/>
    <property type="molecule type" value="Genomic_DNA"/>
</dbReference>
<feature type="compositionally biased region" description="Low complexity" evidence="1">
    <location>
        <begin position="362"/>
        <end position="375"/>
    </location>
</feature>
<feature type="compositionally biased region" description="Low complexity" evidence="1">
    <location>
        <begin position="330"/>
        <end position="342"/>
    </location>
</feature>
<sequence length="468" mass="50310">MPTNNIPLQLPLPAAPMPLSRHSSLRSRSRATSPTRSSLRPRPASPSRLPSTDSVSYFPPFEAMGSVCSDEAAGADGEGSSTGTSHREKKREAWQGHARGEAQGSSLGNIKDMVSAGISWSLSGFASTAPPTPAVIAVTEEKRPRHTHSSSTSKIPSKPQPVAPRLPHANSCAAVEALARRINPAKRRVLEPLTLDESEHHLSVSTRALGGWAGPRGEESVRDIHKRRMKDEVEAVGLARSESQRDVALAGKPSTLCRSKSLHNPTTRRPPRLCLQNQPKVSIPVQSQQPTLQVPLPTPYHWRFPLPSPPVTSLSPDIPHEAFEMAVDNPCSPRSPRGPRSSLPTFSVSARGELEQVEYDLSPSVSPTIASSSQPSTPPPPKRDLGYALITHSSTRPDPWSHLALGGGPVITGGAGKVRRMRSKSSGWSEKSGDTIRPEVVKIRGRAVGLWEEEDEGDGEATPKGKVH</sequence>
<feature type="region of interest" description="Disordered" evidence="1">
    <location>
        <begin position="1"/>
        <end position="107"/>
    </location>
</feature>
<proteinExistence type="predicted"/>
<evidence type="ECO:0000313" key="3">
    <source>
        <dbReference type="Proteomes" id="UP000322245"/>
    </source>
</evidence>
<feature type="compositionally biased region" description="Low complexity" evidence="1">
    <location>
        <begin position="7"/>
        <end position="22"/>
    </location>
</feature>
<keyword evidence="3" id="KW-1185">Reference proteome</keyword>
<accession>A0A5D3B776</accession>
<protein>
    <submittedName>
        <fullName evidence="2">Uncharacterized protein</fullName>
    </submittedName>
</protein>
<feature type="region of interest" description="Disordered" evidence="1">
    <location>
        <begin position="140"/>
        <end position="166"/>
    </location>
</feature>
<reference evidence="2 3" key="1">
    <citation type="submission" date="2017-05" db="EMBL/GenBank/DDBJ databases">
        <title>The Genome Sequence of Tsuchiyaea wingfieldii DSM 27421.</title>
        <authorList>
            <person name="Cuomo C."/>
            <person name="Passer A."/>
            <person name="Billmyre B."/>
            <person name="Heitman J."/>
        </authorList>
    </citation>
    <scope>NUCLEOTIDE SEQUENCE [LARGE SCALE GENOMIC DNA]</scope>
    <source>
        <strain evidence="2 3">DSM 27421</strain>
    </source>
</reference>
<gene>
    <name evidence="2" type="ORF">B9479_000990</name>
</gene>
<dbReference type="AlphaFoldDB" id="A0A5D3B776"/>
<comment type="caution">
    <text evidence="2">The sequence shown here is derived from an EMBL/GenBank/DDBJ whole genome shotgun (WGS) entry which is preliminary data.</text>
</comment>
<evidence type="ECO:0000313" key="2">
    <source>
        <dbReference type="EMBL" id="TYJ58166.1"/>
    </source>
</evidence>
<feature type="region of interest" description="Disordered" evidence="1">
    <location>
        <begin position="414"/>
        <end position="436"/>
    </location>
</feature>
<organism evidence="2 3">
    <name type="scientific">Cryptococcus floricola</name>
    <dbReference type="NCBI Taxonomy" id="2591691"/>
    <lineage>
        <taxon>Eukaryota</taxon>
        <taxon>Fungi</taxon>
        <taxon>Dikarya</taxon>
        <taxon>Basidiomycota</taxon>
        <taxon>Agaricomycotina</taxon>
        <taxon>Tremellomycetes</taxon>
        <taxon>Tremellales</taxon>
        <taxon>Cryptococcaceae</taxon>
        <taxon>Cryptococcus</taxon>
    </lineage>
</organism>